<dbReference type="Pfam" id="PF13181">
    <property type="entry name" value="TPR_8"/>
    <property type="match status" value="2"/>
</dbReference>
<dbReference type="PANTHER" id="PTHR44858">
    <property type="entry name" value="TETRATRICOPEPTIDE REPEAT PROTEIN 6"/>
    <property type="match status" value="1"/>
</dbReference>
<proteinExistence type="predicted"/>
<dbReference type="SUPFAM" id="SSF48452">
    <property type="entry name" value="TPR-like"/>
    <property type="match status" value="1"/>
</dbReference>
<dbReference type="EMBL" id="UINC01192738">
    <property type="protein sequence ID" value="SVE08029.1"/>
    <property type="molecule type" value="Genomic_DNA"/>
</dbReference>
<dbReference type="InterPro" id="IPR050498">
    <property type="entry name" value="Ycf3"/>
</dbReference>
<evidence type="ECO:0000256" key="1">
    <source>
        <dbReference type="ARBA" id="ARBA00022737"/>
    </source>
</evidence>
<sequence>MKNILDRISSKLRIVLPAAILLLISSCTTFPTDRDPQNIDLSNSYAVKLVEKLSGKQTQKNIRDPRAYYHYLMALQAVRGHQFERASENFRGVIQFNSSDSKFYRQLAMNLVRSGKIDDAYKALEESLHHFPDNPELNMMIGDILAVREEYERALNHYQRVIQAQSGSARAYLLSGVIYEVLKQYDVAADTYKRVIQVEPSNPMGYHYLARMNILTGKLEDAKKHLNQALELRPNLLQSREFLAWVLEVQG</sequence>
<dbReference type="Pfam" id="PF13432">
    <property type="entry name" value="TPR_16"/>
    <property type="match status" value="1"/>
</dbReference>
<reference evidence="3" key="1">
    <citation type="submission" date="2018-05" db="EMBL/GenBank/DDBJ databases">
        <authorList>
            <person name="Lanie J.A."/>
            <person name="Ng W.-L."/>
            <person name="Kazmierczak K.M."/>
            <person name="Andrzejewski T.M."/>
            <person name="Davidsen T.M."/>
            <person name="Wayne K.J."/>
            <person name="Tettelin H."/>
            <person name="Glass J.I."/>
            <person name="Rusch D."/>
            <person name="Podicherti R."/>
            <person name="Tsui H.-C.T."/>
            <person name="Winkler M.E."/>
        </authorList>
    </citation>
    <scope>NUCLEOTIDE SEQUENCE</scope>
</reference>
<evidence type="ECO:0000256" key="2">
    <source>
        <dbReference type="ARBA" id="ARBA00022803"/>
    </source>
</evidence>
<dbReference type="PROSITE" id="PS51257">
    <property type="entry name" value="PROKAR_LIPOPROTEIN"/>
    <property type="match status" value="1"/>
</dbReference>
<organism evidence="3">
    <name type="scientific">marine metagenome</name>
    <dbReference type="NCBI Taxonomy" id="408172"/>
    <lineage>
        <taxon>unclassified sequences</taxon>
        <taxon>metagenomes</taxon>
        <taxon>ecological metagenomes</taxon>
    </lineage>
</organism>
<accession>A0A383AKE0</accession>
<keyword evidence="2" id="KW-0802">TPR repeat</keyword>
<evidence type="ECO:0000313" key="3">
    <source>
        <dbReference type="EMBL" id="SVE08029.1"/>
    </source>
</evidence>
<dbReference type="InterPro" id="IPR019734">
    <property type="entry name" value="TPR_rpt"/>
</dbReference>
<dbReference type="SMART" id="SM00028">
    <property type="entry name" value="TPR"/>
    <property type="match status" value="5"/>
</dbReference>
<dbReference type="PROSITE" id="PS50005">
    <property type="entry name" value="TPR"/>
    <property type="match status" value="4"/>
</dbReference>
<keyword evidence="1" id="KW-0677">Repeat</keyword>
<dbReference type="AlphaFoldDB" id="A0A383AKE0"/>
<dbReference type="InterPro" id="IPR011990">
    <property type="entry name" value="TPR-like_helical_dom_sf"/>
</dbReference>
<protein>
    <submittedName>
        <fullName evidence="3">Uncharacterized protein</fullName>
    </submittedName>
</protein>
<dbReference type="Gene3D" id="1.25.40.10">
    <property type="entry name" value="Tetratricopeptide repeat domain"/>
    <property type="match status" value="1"/>
</dbReference>
<name>A0A383AKE0_9ZZZZ</name>
<dbReference type="PANTHER" id="PTHR44858:SF1">
    <property type="entry name" value="UDP-N-ACETYLGLUCOSAMINE--PEPTIDE N-ACETYLGLUCOSAMINYLTRANSFERASE SPINDLY-RELATED"/>
    <property type="match status" value="1"/>
</dbReference>
<gene>
    <name evidence="3" type="ORF">METZ01_LOCUS460883</name>
</gene>
<feature type="non-terminal residue" evidence="3">
    <location>
        <position position="251"/>
    </location>
</feature>